<dbReference type="AlphaFoldDB" id="M2SYS3"/>
<name>M2SYS3_COCSN</name>
<dbReference type="GO" id="GO:0005789">
    <property type="term" value="C:endoplasmic reticulum membrane"/>
    <property type="evidence" value="ECO:0007669"/>
    <property type="project" value="UniProtKB-SubCell"/>
</dbReference>
<protein>
    <recommendedName>
        <fullName evidence="11">INSIG domain-containing protein</fullName>
    </recommendedName>
</protein>
<evidence type="ECO:0000256" key="5">
    <source>
        <dbReference type="ARBA" id="ARBA00022989"/>
    </source>
</evidence>
<evidence type="ECO:0000256" key="7">
    <source>
        <dbReference type="SAM" id="MobiDB-lite"/>
    </source>
</evidence>
<accession>M2SYS3</accession>
<dbReference type="EMBL" id="KB445647">
    <property type="protein sequence ID" value="EMD61947.1"/>
    <property type="molecule type" value="Genomic_DNA"/>
</dbReference>
<keyword evidence="3 8" id="KW-0812">Transmembrane</keyword>
<feature type="transmembrane region" description="Helical" evidence="8">
    <location>
        <begin position="322"/>
        <end position="339"/>
    </location>
</feature>
<feature type="region of interest" description="Disordered" evidence="7">
    <location>
        <begin position="70"/>
        <end position="144"/>
    </location>
</feature>
<evidence type="ECO:0000256" key="3">
    <source>
        <dbReference type="ARBA" id="ARBA00022692"/>
    </source>
</evidence>
<feature type="transmembrane region" description="Helical" evidence="8">
    <location>
        <begin position="298"/>
        <end position="315"/>
    </location>
</feature>
<dbReference type="PANTHER" id="PTHR15301">
    <property type="entry name" value="INSULIN-INDUCED GENE 1"/>
    <property type="match status" value="1"/>
</dbReference>
<dbReference type="GeneID" id="19141579"/>
<dbReference type="Pfam" id="PF07281">
    <property type="entry name" value="INSIG"/>
    <property type="match status" value="1"/>
</dbReference>
<evidence type="ECO:0000256" key="4">
    <source>
        <dbReference type="ARBA" id="ARBA00022824"/>
    </source>
</evidence>
<feature type="transmembrane region" description="Helical" evidence="8">
    <location>
        <begin position="393"/>
        <end position="416"/>
    </location>
</feature>
<comment type="subcellular location">
    <subcellularLocation>
        <location evidence="1">Endoplasmic reticulum membrane</location>
        <topology evidence="1">Multi-pass membrane protein</topology>
    </subcellularLocation>
</comment>
<dbReference type="OrthoDB" id="205546at2759"/>
<keyword evidence="4" id="KW-0256">Endoplasmic reticulum</keyword>
<feature type="compositionally biased region" description="Low complexity" evidence="7">
    <location>
        <begin position="89"/>
        <end position="99"/>
    </location>
</feature>
<dbReference type="STRING" id="665912.M2SYS3"/>
<evidence type="ECO:0000256" key="8">
    <source>
        <dbReference type="SAM" id="Phobius"/>
    </source>
</evidence>
<evidence type="ECO:0008006" key="11">
    <source>
        <dbReference type="Google" id="ProtNLM"/>
    </source>
</evidence>
<reference evidence="10" key="2">
    <citation type="journal article" date="2013" name="PLoS Genet.">
        <title>Comparative genome structure, secondary metabolite, and effector coding capacity across Cochliobolus pathogens.</title>
        <authorList>
            <person name="Condon B.J."/>
            <person name="Leng Y."/>
            <person name="Wu D."/>
            <person name="Bushley K.E."/>
            <person name="Ohm R.A."/>
            <person name="Otillar R."/>
            <person name="Martin J."/>
            <person name="Schackwitz W."/>
            <person name="Grimwood J."/>
            <person name="MohdZainudin N."/>
            <person name="Xue C."/>
            <person name="Wang R."/>
            <person name="Manning V.A."/>
            <person name="Dhillon B."/>
            <person name="Tu Z.J."/>
            <person name="Steffenson B.J."/>
            <person name="Salamov A."/>
            <person name="Sun H."/>
            <person name="Lowry S."/>
            <person name="LaButti K."/>
            <person name="Han J."/>
            <person name="Copeland A."/>
            <person name="Lindquist E."/>
            <person name="Barry K."/>
            <person name="Schmutz J."/>
            <person name="Baker S.E."/>
            <person name="Ciuffetti L.M."/>
            <person name="Grigoriev I.V."/>
            <person name="Zhong S."/>
            <person name="Turgeon B.G."/>
        </authorList>
    </citation>
    <scope>NUCLEOTIDE SEQUENCE [LARGE SCALE GENOMIC DNA]</scope>
    <source>
        <strain evidence="10">ND90Pr / ATCC 201652</strain>
    </source>
</reference>
<dbReference type="eggNOG" id="KOG4363">
    <property type="taxonomic scope" value="Eukaryota"/>
</dbReference>
<evidence type="ECO:0000313" key="9">
    <source>
        <dbReference type="EMBL" id="EMD61947.1"/>
    </source>
</evidence>
<dbReference type="RefSeq" id="XP_007702304.1">
    <property type="nucleotide sequence ID" value="XM_007704114.1"/>
</dbReference>
<sequence>MGGDPSNVRAAQPPLHIHRPIPRRTLERSDSADSPTHDFTQSTPPSATENRRTNDFVAQLNARLLRTYHSSRNDDSEEQERGLPPRNQSLLNLTSSTLSGIYDESGDQSSTETPWGTGAETPKHTFAGSQARATGVGSPDGGVSLYNRARKGSAMYPPDARKRSHSIKQPRQGTWKYLVIAGKLAALYVFGVMYGVIVSHIHETKQLAAIHVEGVDQKGHAYLATWGLFGVALGSLLPYVDLLWNTQSSESEEIQPGGKEAEEHDPPISEQVNDVVRSVAAFIGIAFAIRRLPWQSTLQLTLTLALVNPALWYILDRSKPGLSVSLTVTSILTSLIFLSDPNVLPSPFLPAYVNATHLPSTTRNPQVKGGLNTGAPMAQTLFFGMMSYEELAIVTWVGSVLFCSCVCFGSIGRRLAVLDESVRKR</sequence>
<dbReference type="KEGG" id="bsc:COCSADRAFT_94773"/>
<keyword evidence="6 8" id="KW-0472">Membrane</keyword>
<feature type="region of interest" description="Disordered" evidence="7">
    <location>
        <begin position="1"/>
        <end position="53"/>
    </location>
</feature>
<feature type="transmembrane region" description="Helical" evidence="8">
    <location>
        <begin position="221"/>
        <end position="240"/>
    </location>
</feature>
<comment type="similarity">
    <text evidence="2">Belongs to the INSIG family.</text>
</comment>
<gene>
    <name evidence="9" type="ORF">COCSADRAFT_94773</name>
</gene>
<proteinExistence type="inferred from homology"/>
<dbReference type="OMA" id="YGVITVH"/>
<dbReference type="HOGENOM" id="CLU_039316_1_0_1"/>
<evidence type="ECO:0000256" key="6">
    <source>
        <dbReference type="ARBA" id="ARBA00023136"/>
    </source>
</evidence>
<feature type="transmembrane region" description="Helical" evidence="8">
    <location>
        <begin position="177"/>
        <end position="201"/>
    </location>
</feature>
<evidence type="ECO:0000256" key="1">
    <source>
        <dbReference type="ARBA" id="ARBA00004477"/>
    </source>
</evidence>
<reference evidence="9 10" key="1">
    <citation type="journal article" date="2012" name="PLoS Pathog.">
        <title>Diverse lifestyles and strategies of plant pathogenesis encoded in the genomes of eighteen Dothideomycetes fungi.</title>
        <authorList>
            <person name="Ohm R.A."/>
            <person name="Feau N."/>
            <person name="Henrissat B."/>
            <person name="Schoch C.L."/>
            <person name="Horwitz B.A."/>
            <person name="Barry K.W."/>
            <person name="Condon B.J."/>
            <person name="Copeland A.C."/>
            <person name="Dhillon B."/>
            <person name="Glaser F."/>
            <person name="Hesse C.N."/>
            <person name="Kosti I."/>
            <person name="LaButti K."/>
            <person name="Lindquist E.A."/>
            <person name="Lucas S."/>
            <person name="Salamov A.A."/>
            <person name="Bradshaw R.E."/>
            <person name="Ciuffetti L."/>
            <person name="Hamelin R.C."/>
            <person name="Kema G.H.J."/>
            <person name="Lawrence C."/>
            <person name="Scott J.A."/>
            <person name="Spatafora J.W."/>
            <person name="Turgeon B.G."/>
            <person name="de Wit P.J.G.M."/>
            <person name="Zhong S."/>
            <person name="Goodwin S.B."/>
            <person name="Grigoriev I.V."/>
        </authorList>
    </citation>
    <scope>NUCLEOTIDE SEQUENCE [LARGE SCALE GENOMIC DNA]</scope>
    <source>
        <strain evidence="10">ND90Pr / ATCC 201652</strain>
    </source>
</reference>
<evidence type="ECO:0000256" key="2">
    <source>
        <dbReference type="ARBA" id="ARBA00007475"/>
    </source>
</evidence>
<feature type="compositionally biased region" description="Basic and acidic residues" evidence="7">
    <location>
        <begin position="71"/>
        <end position="83"/>
    </location>
</feature>
<dbReference type="InterPro" id="IPR025929">
    <property type="entry name" value="INSIG_fam"/>
</dbReference>
<keyword evidence="10" id="KW-1185">Reference proteome</keyword>
<dbReference type="GO" id="GO:0016126">
    <property type="term" value="P:sterol biosynthetic process"/>
    <property type="evidence" value="ECO:0007669"/>
    <property type="project" value="TreeGrafter"/>
</dbReference>
<organism evidence="9 10">
    <name type="scientific">Cochliobolus sativus (strain ND90Pr / ATCC 201652)</name>
    <name type="common">Common root rot and spot blotch fungus</name>
    <name type="synonym">Bipolaris sorokiniana</name>
    <dbReference type="NCBI Taxonomy" id="665912"/>
    <lineage>
        <taxon>Eukaryota</taxon>
        <taxon>Fungi</taxon>
        <taxon>Dikarya</taxon>
        <taxon>Ascomycota</taxon>
        <taxon>Pezizomycotina</taxon>
        <taxon>Dothideomycetes</taxon>
        <taxon>Pleosporomycetidae</taxon>
        <taxon>Pleosporales</taxon>
        <taxon>Pleosporineae</taxon>
        <taxon>Pleosporaceae</taxon>
        <taxon>Bipolaris</taxon>
    </lineage>
</organism>
<dbReference type="PANTHER" id="PTHR15301:SF3">
    <property type="entry name" value="PROTEIN NSG1-RELATED"/>
    <property type="match status" value="1"/>
</dbReference>
<evidence type="ECO:0000313" key="10">
    <source>
        <dbReference type="Proteomes" id="UP000016934"/>
    </source>
</evidence>
<feature type="compositionally biased region" description="Polar residues" evidence="7">
    <location>
        <begin position="32"/>
        <end position="48"/>
    </location>
</feature>
<keyword evidence="5 8" id="KW-1133">Transmembrane helix</keyword>
<dbReference type="Proteomes" id="UP000016934">
    <property type="component" value="Unassembled WGS sequence"/>
</dbReference>